<dbReference type="PROSITE" id="PS50109">
    <property type="entry name" value="HIS_KIN"/>
    <property type="match status" value="1"/>
</dbReference>
<keyword evidence="6 10" id="KW-0418">Kinase</keyword>
<dbReference type="InterPro" id="IPR036097">
    <property type="entry name" value="HisK_dim/P_sf"/>
</dbReference>
<feature type="transmembrane region" description="Helical" evidence="8">
    <location>
        <begin position="159"/>
        <end position="178"/>
    </location>
</feature>
<keyword evidence="8" id="KW-1133">Transmembrane helix</keyword>
<feature type="domain" description="Histidine kinase" evidence="9">
    <location>
        <begin position="199"/>
        <end position="410"/>
    </location>
</feature>
<keyword evidence="7" id="KW-0902">Two-component regulatory system</keyword>
<evidence type="ECO:0000256" key="2">
    <source>
        <dbReference type="ARBA" id="ARBA00004370"/>
    </source>
</evidence>
<dbReference type="PRINTS" id="PR01780">
    <property type="entry name" value="LANTIREGPROT"/>
</dbReference>
<evidence type="ECO:0000256" key="7">
    <source>
        <dbReference type="ARBA" id="ARBA00023012"/>
    </source>
</evidence>
<evidence type="ECO:0000256" key="4">
    <source>
        <dbReference type="ARBA" id="ARBA00022553"/>
    </source>
</evidence>
<comment type="catalytic activity">
    <reaction evidence="1">
        <text>ATP + protein L-histidine = ADP + protein N-phospho-L-histidine.</text>
        <dbReference type="EC" id="2.7.13.3"/>
    </reaction>
</comment>
<keyword evidence="8" id="KW-0812">Transmembrane</keyword>
<dbReference type="SMART" id="SM00388">
    <property type="entry name" value="HisKA"/>
    <property type="match status" value="1"/>
</dbReference>
<evidence type="ECO:0000256" key="1">
    <source>
        <dbReference type="ARBA" id="ARBA00000085"/>
    </source>
</evidence>
<dbReference type="GO" id="GO:0004721">
    <property type="term" value="F:phosphoprotein phosphatase activity"/>
    <property type="evidence" value="ECO:0007669"/>
    <property type="project" value="TreeGrafter"/>
</dbReference>
<reference evidence="10 11" key="1">
    <citation type="journal article" date="2015" name="Genome Announc.">
        <title>Expanding the biotechnology potential of lactobacilli through comparative genomics of 213 strains and associated genera.</title>
        <authorList>
            <person name="Sun Z."/>
            <person name="Harris H.M."/>
            <person name="McCann A."/>
            <person name="Guo C."/>
            <person name="Argimon S."/>
            <person name="Zhang W."/>
            <person name="Yang X."/>
            <person name="Jeffery I.B."/>
            <person name="Cooney J.C."/>
            <person name="Kagawa T.F."/>
            <person name="Liu W."/>
            <person name="Song Y."/>
            <person name="Salvetti E."/>
            <person name="Wrobel A."/>
            <person name="Rasinkangas P."/>
            <person name="Parkhill J."/>
            <person name="Rea M.C."/>
            <person name="O'Sullivan O."/>
            <person name="Ritari J."/>
            <person name="Douillard F.P."/>
            <person name="Paul Ross R."/>
            <person name="Yang R."/>
            <person name="Briner A.E."/>
            <person name="Felis G.E."/>
            <person name="de Vos W.M."/>
            <person name="Barrangou R."/>
            <person name="Klaenhammer T.R."/>
            <person name="Caufield P.W."/>
            <person name="Cui Y."/>
            <person name="Zhang H."/>
            <person name="O'Toole P.W."/>
        </authorList>
    </citation>
    <scope>NUCLEOTIDE SEQUENCE [LARGE SCALE GENOMIC DNA]</scope>
    <source>
        <strain evidence="10 11">DSM 15833</strain>
    </source>
</reference>
<dbReference type="GO" id="GO:0005886">
    <property type="term" value="C:plasma membrane"/>
    <property type="evidence" value="ECO:0007669"/>
    <property type="project" value="TreeGrafter"/>
</dbReference>
<dbReference type="Gene3D" id="3.30.565.10">
    <property type="entry name" value="Histidine kinase-like ATPase, C-terminal domain"/>
    <property type="match status" value="1"/>
</dbReference>
<dbReference type="InterPro" id="IPR008358">
    <property type="entry name" value="Sig_transdc_His_kin/Pase_MprB"/>
</dbReference>
<evidence type="ECO:0000256" key="5">
    <source>
        <dbReference type="ARBA" id="ARBA00022679"/>
    </source>
</evidence>
<gene>
    <name evidence="10" type="ORF">FC36_GL001278</name>
</gene>
<name>A0A0R1TUF8_9LACO</name>
<organism evidence="10 11">
    <name type="scientific">Ligilactobacillus equi DSM 15833 = JCM 10991</name>
    <dbReference type="NCBI Taxonomy" id="1423740"/>
    <lineage>
        <taxon>Bacteria</taxon>
        <taxon>Bacillati</taxon>
        <taxon>Bacillota</taxon>
        <taxon>Bacilli</taxon>
        <taxon>Lactobacillales</taxon>
        <taxon>Lactobacillaceae</taxon>
        <taxon>Ligilactobacillus</taxon>
    </lineage>
</organism>
<proteinExistence type="predicted"/>
<dbReference type="SUPFAM" id="SSF47384">
    <property type="entry name" value="Homodimeric domain of signal transducing histidine kinase"/>
    <property type="match status" value="1"/>
</dbReference>
<sequence>MIQKFRNKFLVVTVMTLTLVLLTVIGSMVVVTSWNAQKEIETILTVLVDNEGRLTQKATKKELGPKFNPESIFQYRYFSARANKGKRVNAVDIRQINSISPEIVTPEIEKLLRREGNSGMVVYNQVPYAYQIKKAKNGYLIVFLDVSTIRERVRSLVRVGLWSGLVALFLFVLLLSLFSKRAIRPIIEAYDKQKEFITNAGHELKTPLTIISANTELQEMMNGGDEWTESNKMQVSRLTRLIEHFIVMARLTEQENISIEKINFSEIVRKVSQSFKSVMTKEAKEYDYRVESDLQVEGNEAMLLELVNILLDNASKYCDPNGQILVVLRKGRFGKNAVLEVANTYIDGKNVDYSRFFDRFYRQDQSHSNQKKGFGIGLSMAQHYVENMKGKITVSYKNEKIIFTVYLKLK</sequence>
<dbReference type="InterPro" id="IPR050351">
    <property type="entry name" value="BphY/WalK/GraS-like"/>
</dbReference>
<dbReference type="Pfam" id="PF00512">
    <property type="entry name" value="HisKA"/>
    <property type="match status" value="1"/>
</dbReference>
<dbReference type="EC" id="2.7.13.3" evidence="3"/>
<dbReference type="InterPro" id="IPR003594">
    <property type="entry name" value="HATPase_dom"/>
</dbReference>
<dbReference type="Gene3D" id="1.10.287.130">
    <property type="match status" value="1"/>
</dbReference>
<feature type="transmembrane region" description="Helical" evidence="8">
    <location>
        <begin position="9"/>
        <end position="34"/>
    </location>
</feature>
<comment type="caution">
    <text evidence="10">The sequence shown here is derived from an EMBL/GenBank/DDBJ whole genome shotgun (WGS) entry which is preliminary data.</text>
</comment>
<accession>A0A0R1TUF8</accession>
<dbReference type="EMBL" id="AZFH01000027">
    <property type="protein sequence ID" value="KRL82053.1"/>
    <property type="molecule type" value="Genomic_DNA"/>
</dbReference>
<dbReference type="Proteomes" id="UP000051048">
    <property type="component" value="Unassembled WGS sequence"/>
</dbReference>
<keyword evidence="4" id="KW-0597">Phosphoprotein</keyword>
<dbReference type="CDD" id="cd00082">
    <property type="entry name" value="HisKA"/>
    <property type="match status" value="1"/>
</dbReference>
<dbReference type="Pfam" id="PF02518">
    <property type="entry name" value="HATPase_c"/>
    <property type="match status" value="1"/>
</dbReference>
<dbReference type="GO" id="GO:0000155">
    <property type="term" value="F:phosphorelay sensor kinase activity"/>
    <property type="evidence" value="ECO:0007669"/>
    <property type="project" value="InterPro"/>
</dbReference>
<dbReference type="AlphaFoldDB" id="A0A0R1TUF8"/>
<dbReference type="InterPro" id="IPR005467">
    <property type="entry name" value="His_kinase_dom"/>
</dbReference>
<dbReference type="RefSeq" id="WP_023859700.1">
    <property type="nucleotide sequence ID" value="NZ_AZFH01000027.1"/>
</dbReference>
<dbReference type="PANTHER" id="PTHR45453">
    <property type="entry name" value="PHOSPHATE REGULON SENSOR PROTEIN PHOR"/>
    <property type="match status" value="1"/>
</dbReference>
<evidence type="ECO:0000313" key="11">
    <source>
        <dbReference type="Proteomes" id="UP000051048"/>
    </source>
</evidence>
<dbReference type="PANTHER" id="PTHR45453:SF1">
    <property type="entry name" value="PHOSPHATE REGULON SENSOR PROTEIN PHOR"/>
    <property type="match status" value="1"/>
</dbReference>
<evidence type="ECO:0000256" key="3">
    <source>
        <dbReference type="ARBA" id="ARBA00012438"/>
    </source>
</evidence>
<dbReference type="GO" id="GO:0016036">
    <property type="term" value="P:cellular response to phosphate starvation"/>
    <property type="evidence" value="ECO:0007669"/>
    <property type="project" value="TreeGrafter"/>
</dbReference>
<protein>
    <recommendedName>
        <fullName evidence="3">histidine kinase</fullName>
        <ecNumber evidence="3">2.7.13.3</ecNumber>
    </recommendedName>
</protein>
<evidence type="ECO:0000256" key="8">
    <source>
        <dbReference type="SAM" id="Phobius"/>
    </source>
</evidence>
<evidence type="ECO:0000259" key="9">
    <source>
        <dbReference type="PROSITE" id="PS50109"/>
    </source>
</evidence>
<dbReference type="SUPFAM" id="SSF55874">
    <property type="entry name" value="ATPase domain of HSP90 chaperone/DNA topoisomerase II/histidine kinase"/>
    <property type="match status" value="1"/>
</dbReference>
<dbReference type="STRING" id="1423740.FC36_GL001278"/>
<evidence type="ECO:0000256" key="6">
    <source>
        <dbReference type="ARBA" id="ARBA00022777"/>
    </source>
</evidence>
<evidence type="ECO:0000313" key="10">
    <source>
        <dbReference type="EMBL" id="KRL82053.1"/>
    </source>
</evidence>
<dbReference type="SMART" id="SM00387">
    <property type="entry name" value="HATPase_c"/>
    <property type="match status" value="1"/>
</dbReference>
<dbReference type="InterPro" id="IPR003661">
    <property type="entry name" value="HisK_dim/P_dom"/>
</dbReference>
<dbReference type="InterPro" id="IPR036890">
    <property type="entry name" value="HATPase_C_sf"/>
</dbReference>
<comment type="subcellular location">
    <subcellularLocation>
        <location evidence="2">Membrane</location>
    </subcellularLocation>
</comment>
<keyword evidence="5" id="KW-0808">Transferase</keyword>
<dbReference type="OrthoDB" id="9813151at2"/>
<dbReference type="PATRIC" id="fig|1423740.3.peg.1377"/>
<keyword evidence="8" id="KW-0472">Membrane</keyword>